<keyword evidence="2" id="KW-1185">Reference proteome</keyword>
<sequence length="108" mass="13133">MLFLTTPHDHPRIPQRLQCEKQNSLIKVAPLPTKMWRNIQSGSKRNREEMMLGHGRSQKSWWQVLKKKHEQRLPKAEIYKSQKKTCKYSENINENFDKYHLLKMHREH</sequence>
<proteinExistence type="predicted"/>
<gene>
    <name evidence="1" type="ORF">KQX54_004567</name>
</gene>
<evidence type="ECO:0000313" key="1">
    <source>
        <dbReference type="EMBL" id="KAH0560436.1"/>
    </source>
</evidence>
<comment type="caution">
    <text evidence="1">The sequence shown here is derived from an EMBL/GenBank/DDBJ whole genome shotgun (WGS) entry which is preliminary data.</text>
</comment>
<protein>
    <submittedName>
        <fullName evidence="1">Uncharacterized protein</fullName>
    </submittedName>
</protein>
<dbReference type="AlphaFoldDB" id="A0AAV7IFR3"/>
<evidence type="ECO:0000313" key="2">
    <source>
        <dbReference type="Proteomes" id="UP000826195"/>
    </source>
</evidence>
<reference evidence="1 2" key="1">
    <citation type="journal article" date="2021" name="J. Hered.">
        <title>A chromosome-level genome assembly of the parasitoid wasp, Cotesia glomerata (Hymenoptera: Braconidae).</title>
        <authorList>
            <person name="Pinto B.J."/>
            <person name="Weis J.J."/>
            <person name="Gamble T."/>
            <person name="Ode P.J."/>
            <person name="Paul R."/>
            <person name="Zaspel J.M."/>
        </authorList>
    </citation>
    <scope>NUCLEOTIDE SEQUENCE [LARGE SCALE GENOMIC DNA]</scope>
    <source>
        <strain evidence="1">CgM1</strain>
    </source>
</reference>
<dbReference type="EMBL" id="JAHXZJ010000374">
    <property type="protein sequence ID" value="KAH0560436.1"/>
    <property type="molecule type" value="Genomic_DNA"/>
</dbReference>
<accession>A0AAV7IFR3</accession>
<dbReference type="Proteomes" id="UP000826195">
    <property type="component" value="Unassembled WGS sequence"/>
</dbReference>
<name>A0AAV7IFR3_COTGL</name>
<organism evidence="1 2">
    <name type="scientific">Cotesia glomerata</name>
    <name type="common">Lepidopteran parasitic wasp</name>
    <name type="synonym">Apanteles glomeratus</name>
    <dbReference type="NCBI Taxonomy" id="32391"/>
    <lineage>
        <taxon>Eukaryota</taxon>
        <taxon>Metazoa</taxon>
        <taxon>Ecdysozoa</taxon>
        <taxon>Arthropoda</taxon>
        <taxon>Hexapoda</taxon>
        <taxon>Insecta</taxon>
        <taxon>Pterygota</taxon>
        <taxon>Neoptera</taxon>
        <taxon>Endopterygota</taxon>
        <taxon>Hymenoptera</taxon>
        <taxon>Apocrita</taxon>
        <taxon>Ichneumonoidea</taxon>
        <taxon>Braconidae</taxon>
        <taxon>Microgastrinae</taxon>
        <taxon>Cotesia</taxon>
    </lineage>
</organism>